<dbReference type="AlphaFoldDB" id="A0A9E9LWI9"/>
<feature type="transmembrane region" description="Helical" evidence="7">
    <location>
        <begin position="12"/>
        <end position="45"/>
    </location>
</feature>
<protein>
    <submittedName>
        <fullName evidence="8">Sulfate exporter family transporter</fullName>
    </submittedName>
</protein>
<evidence type="ECO:0000256" key="1">
    <source>
        <dbReference type="ARBA" id="ARBA00004651"/>
    </source>
</evidence>
<feature type="transmembrane region" description="Helical" evidence="7">
    <location>
        <begin position="140"/>
        <end position="165"/>
    </location>
</feature>
<evidence type="ECO:0000256" key="3">
    <source>
        <dbReference type="ARBA" id="ARBA00022475"/>
    </source>
</evidence>
<dbReference type="EMBL" id="CP098242">
    <property type="protein sequence ID" value="WAW10551.1"/>
    <property type="molecule type" value="Genomic_DNA"/>
</dbReference>
<evidence type="ECO:0000256" key="4">
    <source>
        <dbReference type="ARBA" id="ARBA00022692"/>
    </source>
</evidence>
<dbReference type="PANTHER" id="PTHR30106:SF1">
    <property type="entry name" value="UPF0324 MEMBRANE PROTEIN FN0533"/>
    <property type="match status" value="1"/>
</dbReference>
<feature type="transmembrane region" description="Helical" evidence="7">
    <location>
        <begin position="83"/>
        <end position="103"/>
    </location>
</feature>
<accession>A0A9E9LWI9</accession>
<evidence type="ECO:0000256" key="2">
    <source>
        <dbReference type="ARBA" id="ARBA00007977"/>
    </source>
</evidence>
<evidence type="ECO:0000256" key="6">
    <source>
        <dbReference type="ARBA" id="ARBA00023136"/>
    </source>
</evidence>
<feature type="transmembrane region" description="Helical" evidence="7">
    <location>
        <begin position="57"/>
        <end position="76"/>
    </location>
</feature>
<feature type="transmembrane region" description="Helical" evidence="7">
    <location>
        <begin position="235"/>
        <end position="255"/>
    </location>
</feature>
<name>A0A9E9LWI9_9BURK</name>
<dbReference type="InterPro" id="IPR018383">
    <property type="entry name" value="UPF0324_pro"/>
</dbReference>
<comment type="similarity">
    <text evidence="2">Belongs to the UPF0324 family.</text>
</comment>
<keyword evidence="6 7" id="KW-0472">Membrane</keyword>
<reference evidence="8" key="1">
    <citation type="journal article" date="2022" name="Front. Microbiol.">
        <title>New perspectives on an old grouping: The genomic and phenotypic variability of Oxalobacter formigenes and the implications for calcium oxalate stone prevention.</title>
        <authorList>
            <person name="Chmiel J.A."/>
            <person name="Carr C."/>
            <person name="Stuivenberg G.A."/>
            <person name="Venema R."/>
            <person name="Chanyi R.M."/>
            <person name="Al K.F."/>
            <person name="Giguere D."/>
            <person name="Say H."/>
            <person name="Akouris P.P."/>
            <person name="Dominguez Romero S.A."/>
            <person name="Kwong A."/>
            <person name="Tai V."/>
            <person name="Koval S.F."/>
            <person name="Razvi H."/>
            <person name="Bjazevic J."/>
            <person name="Burton J.P."/>
        </authorList>
    </citation>
    <scope>NUCLEOTIDE SEQUENCE</scope>
    <source>
        <strain evidence="8">WoOx3</strain>
    </source>
</reference>
<dbReference type="Proteomes" id="UP001156215">
    <property type="component" value="Chromosome"/>
</dbReference>
<dbReference type="RefSeq" id="WP_269309571.1">
    <property type="nucleotide sequence ID" value="NZ_CP098242.1"/>
</dbReference>
<dbReference type="Pfam" id="PF03601">
    <property type="entry name" value="Cons_hypoth698"/>
    <property type="match status" value="1"/>
</dbReference>
<gene>
    <name evidence="8" type="ORF">NB640_02515</name>
</gene>
<proteinExistence type="inferred from homology"/>
<dbReference type="GO" id="GO:0005886">
    <property type="term" value="C:plasma membrane"/>
    <property type="evidence" value="ECO:0007669"/>
    <property type="project" value="UniProtKB-SubCell"/>
</dbReference>
<dbReference type="PANTHER" id="PTHR30106">
    <property type="entry name" value="INNER MEMBRANE PROTEIN YEIH-RELATED"/>
    <property type="match status" value="1"/>
</dbReference>
<sequence length="312" mass="33729">MSKISASPVINRVVFIVLLVLCLAPFITTAMALLLGVFFALFFTHPYPQLSKTVSRHLLQISIVGLGFGMNLFESLKTGRDGILFTIVSVFGVLFSGMLIGKWLKLDRIIAYLVAAGTAICGGSAIAAVAPIVRAKDSEISVSIGTVFILNAVALLIFPSIGHFFNLSQSEFGTWAAIAIHDTSSVVGAGAAYGEDALKIATTIKLTRALWIIPLCIVTALLFREKTQKMYKPWFILFFIIAMLINTFFPLPGMIGDNIIGLAKKGFTMTLFLIGTDISLETLKKVGPKAFIFGIILWIIISLSSFAVVVLT</sequence>
<keyword evidence="9" id="KW-1185">Reference proteome</keyword>
<organism evidence="8 9">
    <name type="scientific">Oxalobacter vibrioformis</name>
    <dbReference type="NCBI Taxonomy" id="933080"/>
    <lineage>
        <taxon>Bacteria</taxon>
        <taxon>Pseudomonadati</taxon>
        <taxon>Pseudomonadota</taxon>
        <taxon>Betaproteobacteria</taxon>
        <taxon>Burkholderiales</taxon>
        <taxon>Oxalobacteraceae</taxon>
        <taxon>Oxalobacter</taxon>
    </lineage>
</organism>
<feature type="transmembrane region" description="Helical" evidence="7">
    <location>
        <begin position="290"/>
        <end position="311"/>
    </location>
</feature>
<feature type="transmembrane region" description="Helical" evidence="7">
    <location>
        <begin position="109"/>
        <end position="133"/>
    </location>
</feature>
<evidence type="ECO:0000256" key="7">
    <source>
        <dbReference type="SAM" id="Phobius"/>
    </source>
</evidence>
<keyword evidence="4 7" id="KW-0812">Transmembrane</keyword>
<evidence type="ECO:0000313" key="9">
    <source>
        <dbReference type="Proteomes" id="UP001156215"/>
    </source>
</evidence>
<dbReference type="KEGG" id="ovb:NB640_02515"/>
<keyword evidence="5 7" id="KW-1133">Transmembrane helix</keyword>
<evidence type="ECO:0000256" key="5">
    <source>
        <dbReference type="ARBA" id="ARBA00022989"/>
    </source>
</evidence>
<feature type="transmembrane region" description="Helical" evidence="7">
    <location>
        <begin position="206"/>
        <end position="223"/>
    </location>
</feature>
<keyword evidence="3" id="KW-1003">Cell membrane</keyword>
<evidence type="ECO:0000313" key="8">
    <source>
        <dbReference type="EMBL" id="WAW10551.1"/>
    </source>
</evidence>
<comment type="subcellular location">
    <subcellularLocation>
        <location evidence="1">Cell membrane</location>
        <topology evidence="1">Multi-pass membrane protein</topology>
    </subcellularLocation>
</comment>